<dbReference type="InterPro" id="IPR002126">
    <property type="entry name" value="Cadherin-like_dom"/>
</dbReference>
<keyword evidence="8" id="KW-1185">Reference proteome</keyword>
<comment type="subcellular location">
    <subcellularLocation>
        <location evidence="1">Membrane</location>
    </subcellularLocation>
</comment>
<dbReference type="PANTHER" id="PTHR24027:SF438">
    <property type="entry name" value="CADHERIN 23"/>
    <property type="match status" value="1"/>
</dbReference>
<dbReference type="GO" id="GO:0007156">
    <property type="term" value="P:homophilic cell adhesion via plasma membrane adhesion molecules"/>
    <property type="evidence" value="ECO:0007669"/>
    <property type="project" value="InterPro"/>
</dbReference>
<accession>A0AAF3EI15</accession>
<protein>
    <recommendedName>
        <fullName evidence="7">Cadherin domain-containing protein</fullName>
    </recommendedName>
</protein>
<dbReference type="GO" id="GO:0008013">
    <property type="term" value="F:beta-catenin binding"/>
    <property type="evidence" value="ECO:0007669"/>
    <property type="project" value="TreeGrafter"/>
</dbReference>
<dbReference type="PROSITE" id="PS00232">
    <property type="entry name" value="CADHERIN_1"/>
    <property type="match status" value="1"/>
</dbReference>
<keyword evidence="2" id="KW-0677">Repeat</keyword>
<feature type="compositionally biased region" description="Polar residues" evidence="6">
    <location>
        <begin position="366"/>
        <end position="375"/>
    </location>
</feature>
<reference evidence="9" key="1">
    <citation type="submission" date="2024-02" db="UniProtKB">
        <authorList>
            <consortium name="WormBaseParasite"/>
        </authorList>
    </citation>
    <scope>IDENTIFICATION</scope>
</reference>
<evidence type="ECO:0000256" key="6">
    <source>
        <dbReference type="SAM" id="MobiDB-lite"/>
    </source>
</evidence>
<proteinExistence type="predicted"/>
<feature type="region of interest" description="Disordered" evidence="6">
    <location>
        <begin position="351"/>
        <end position="381"/>
    </location>
</feature>
<dbReference type="PANTHER" id="PTHR24027">
    <property type="entry name" value="CADHERIN-23"/>
    <property type="match status" value="1"/>
</dbReference>
<evidence type="ECO:0000256" key="1">
    <source>
        <dbReference type="ARBA" id="ARBA00004370"/>
    </source>
</evidence>
<evidence type="ECO:0000256" key="4">
    <source>
        <dbReference type="ARBA" id="ARBA00023136"/>
    </source>
</evidence>
<dbReference type="GO" id="GO:0005509">
    <property type="term" value="F:calcium ion binding"/>
    <property type="evidence" value="ECO:0007669"/>
    <property type="project" value="UniProtKB-UniRule"/>
</dbReference>
<dbReference type="AlphaFoldDB" id="A0AAF3EI15"/>
<dbReference type="SUPFAM" id="SSF49313">
    <property type="entry name" value="Cadherin-like"/>
    <property type="match status" value="1"/>
</dbReference>
<evidence type="ECO:0000256" key="5">
    <source>
        <dbReference type="PROSITE-ProRule" id="PRU00043"/>
    </source>
</evidence>
<dbReference type="GO" id="GO:0016477">
    <property type="term" value="P:cell migration"/>
    <property type="evidence" value="ECO:0007669"/>
    <property type="project" value="TreeGrafter"/>
</dbReference>
<evidence type="ECO:0000313" key="8">
    <source>
        <dbReference type="Proteomes" id="UP000887575"/>
    </source>
</evidence>
<dbReference type="CDD" id="cd11304">
    <property type="entry name" value="Cadherin_repeat"/>
    <property type="match status" value="1"/>
</dbReference>
<organism evidence="8 9">
    <name type="scientific">Mesorhabditis belari</name>
    <dbReference type="NCBI Taxonomy" id="2138241"/>
    <lineage>
        <taxon>Eukaryota</taxon>
        <taxon>Metazoa</taxon>
        <taxon>Ecdysozoa</taxon>
        <taxon>Nematoda</taxon>
        <taxon>Chromadorea</taxon>
        <taxon>Rhabditida</taxon>
        <taxon>Rhabditina</taxon>
        <taxon>Rhabditomorpha</taxon>
        <taxon>Rhabditoidea</taxon>
        <taxon>Rhabditidae</taxon>
        <taxon>Mesorhabditinae</taxon>
        <taxon>Mesorhabditis</taxon>
    </lineage>
</organism>
<dbReference type="WBParaSite" id="MBELARI_LOCUS13640">
    <property type="protein sequence ID" value="MBELARI_LOCUS13640"/>
    <property type="gene ID" value="MBELARI_LOCUS13640"/>
</dbReference>
<evidence type="ECO:0000259" key="7">
    <source>
        <dbReference type="PROSITE" id="PS50268"/>
    </source>
</evidence>
<dbReference type="InterPro" id="IPR020894">
    <property type="entry name" value="Cadherin_CS"/>
</dbReference>
<dbReference type="InterPro" id="IPR015919">
    <property type="entry name" value="Cadherin-like_sf"/>
</dbReference>
<evidence type="ECO:0000313" key="9">
    <source>
        <dbReference type="WBParaSite" id="MBELARI_LOCUS13640"/>
    </source>
</evidence>
<evidence type="ECO:0000256" key="2">
    <source>
        <dbReference type="ARBA" id="ARBA00022737"/>
    </source>
</evidence>
<name>A0AAF3EI15_9BILA</name>
<dbReference type="Proteomes" id="UP000887575">
    <property type="component" value="Unassembled WGS sequence"/>
</dbReference>
<dbReference type="GO" id="GO:0045296">
    <property type="term" value="F:cadherin binding"/>
    <property type="evidence" value="ECO:0007669"/>
    <property type="project" value="TreeGrafter"/>
</dbReference>
<dbReference type="PROSITE" id="PS50268">
    <property type="entry name" value="CADHERIN_2"/>
    <property type="match status" value="1"/>
</dbReference>
<dbReference type="GO" id="GO:0016342">
    <property type="term" value="C:catenin complex"/>
    <property type="evidence" value="ECO:0007669"/>
    <property type="project" value="TreeGrafter"/>
</dbReference>
<evidence type="ECO:0000256" key="3">
    <source>
        <dbReference type="ARBA" id="ARBA00022837"/>
    </source>
</evidence>
<dbReference type="InterPro" id="IPR039808">
    <property type="entry name" value="Cadherin"/>
</dbReference>
<keyword evidence="4" id="KW-0472">Membrane</keyword>
<feature type="domain" description="Cadherin" evidence="7">
    <location>
        <begin position="69"/>
        <end position="150"/>
    </location>
</feature>
<sequence>MSPNQSLSKEKKRESINPVIEHAKSKLEVWQALVVIRVEDLNDNAPRFVRLSPEGKYSAVLDYQADPRNTHILQLQAQDNDEKTQFVYGIYGEDEDLFVVNATTGDLYLEKIVHDDQKKEYHLTGTVADGAHVSEIPITIYKLHPDWNLVQLTVEKGSNEVDVKLLVNLLNLTSLILEMHALVKEPFTGSDGQIDPTRTFVYVYGLESKTKKPIERNKLKGLLDRFSMALLTSETKVSSISYHLLLHPHHSHPSTFSFFSFASFFSSSPASFVVLLSTFVRGEKRKESARITCVHHHIPVHAVLAGRPCLIPCSSMRTSTRRAAQPTGDDRRTEAMNCLCSPILLGEYGGRENGAYDTNSDRISEGKSNPANRHSSGRDSA</sequence>
<dbReference type="Gene3D" id="2.60.40.60">
    <property type="entry name" value="Cadherins"/>
    <property type="match status" value="1"/>
</dbReference>
<dbReference type="Pfam" id="PF00028">
    <property type="entry name" value="Cadherin"/>
    <property type="match status" value="1"/>
</dbReference>
<keyword evidence="3 5" id="KW-0106">Calcium</keyword>